<dbReference type="GO" id="GO:0140662">
    <property type="term" value="F:ATP-dependent protein folding chaperone"/>
    <property type="evidence" value="ECO:0007669"/>
    <property type="project" value="InterPro"/>
</dbReference>
<feature type="binding site" evidence="11">
    <location>
        <position position="339"/>
    </location>
    <ligand>
        <name>ATP</name>
        <dbReference type="ChEBI" id="CHEBI:30616"/>
    </ligand>
</feature>
<evidence type="ECO:0000256" key="7">
    <source>
        <dbReference type="ARBA" id="ARBA00067988"/>
    </source>
</evidence>
<feature type="binding site" evidence="11">
    <location>
        <position position="36"/>
    </location>
    <ligand>
        <name>ATP</name>
        <dbReference type="ChEBI" id="CHEBI:30616"/>
    </ligand>
</feature>
<dbReference type="SUPFAM" id="SSF110942">
    <property type="entry name" value="HSP90 C-terminal domain"/>
    <property type="match status" value="1"/>
</dbReference>
<evidence type="ECO:0000256" key="2">
    <source>
        <dbReference type="ARBA" id="ARBA00022490"/>
    </source>
</evidence>
<gene>
    <name evidence="12" type="primary">htpG</name>
    <name evidence="12" type="ORF">GCM10007049_08750</name>
</gene>
<keyword evidence="2" id="KW-0963">Cytoplasm</keyword>
<comment type="similarity">
    <text evidence="1">Belongs to the heat shock protein 90 family.</text>
</comment>
<feature type="binding site" evidence="11">
    <location>
        <position position="169"/>
    </location>
    <ligand>
        <name>ATP</name>
        <dbReference type="ChEBI" id="CHEBI:30616"/>
    </ligand>
</feature>
<evidence type="ECO:0000256" key="3">
    <source>
        <dbReference type="ARBA" id="ARBA00022741"/>
    </source>
</evidence>
<keyword evidence="4 11" id="KW-0067">ATP-binding</keyword>
<evidence type="ECO:0000256" key="5">
    <source>
        <dbReference type="ARBA" id="ARBA00023016"/>
    </source>
</evidence>
<dbReference type="GO" id="GO:0005524">
    <property type="term" value="F:ATP binding"/>
    <property type="evidence" value="ECO:0007669"/>
    <property type="project" value="UniProtKB-KW"/>
</dbReference>
<dbReference type="PRINTS" id="PR00775">
    <property type="entry name" value="HEATSHOCK90"/>
</dbReference>
<sequence length="627" mass="71398">MQEKGTISIHTENIFPIIKKFLYSDNEIFLRELVSNAVDASQKIKRLASLGQYQGDLGDLRVEVAFDKEKKTITISDKGLGMTAEEIKKYINQIAFSGATEFVEKFKDAKDANEIIGKFGLGFYSAFMVAHQVDIHSLSYQEGAEPAKWTCDGSTSFEISEGDRTDRGTDIVLHINEESEEFLDQYKLQEILDKYCRFLPIPIVFGTKSESVEDGKDEEGNPKYKSVEVDNVINTTAPIWTKSPSDLQDEDYLKFYKELYPMSEDPLFWIHLNVDYPFNLTGVLYFPKVKNEFEMQRNKIKLFSRQVFITDEVKDIVPEFLMLLHGVIDSPDIPLNVSRSFLQADGNVKKINSYITKKVADKLGELFRKDRPSFESKWGDIGLFVKYGMISEEKFYDKGKDFALLTNTKGEHFTMTEYQEKLQANQVDKDGQTIVLYTNDAEKQDAFIQSANKKDYDVLVLDSPIDSHFINTLEQKLEKTSLKRVDADVADKLIKKDDGMANVLTEDQSKAVKEIFEKAIGNQAYTVEVEGLNPEELPVTITMEEFMRRMKDMAQTGGGMSFYGAMPDNYKVVINGNHKVIDRILNAETEEAKTNLAKQAFDLAKLSQGMLSGKDLTEFVKRSVEMI</sequence>
<evidence type="ECO:0000313" key="12">
    <source>
        <dbReference type="EMBL" id="GGZ18741.1"/>
    </source>
</evidence>
<dbReference type="GO" id="GO:0016887">
    <property type="term" value="F:ATP hydrolysis activity"/>
    <property type="evidence" value="ECO:0007669"/>
    <property type="project" value="InterPro"/>
</dbReference>
<dbReference type="PIRSF" id="PIRSF002583">
    <property type="entry name" value="Hsp90"/>
    <property type="match status" value="1"/>
</dbReference>
<comment type="caution">
    <text evidence="12">The sequence shown here is derived from an EMBL/GenBank/DDBJ whole genome shotgun (WGS) entry which is preliminary data.</text>
</comment>
<dbReference type="AlphaFoldDB" id="A0A918PSC0"/>
<evidence type="ECO:0000256" key="8">
    <source>
        <dbReference type="ARBA" id="ARBA00070675"/>
    </source>
</evidence>
<keyword evidence="3 11" id="KW-0547">Nucleotide-binding</keyword>
<evidence type="ECO:0000313" key="13">
    <source>
        <dbReference type="Proteomes" id="UP000619457"/>
    </source>
</evidence>
<dbReference type="Gene3D" id="3.40.50.11260">
    <property type="match status" value="1"/>
</dbReference>
<keyword evidence="13" id="KW-1185">Reference proteome</keyword>
<evidence type="ECO:0000256" key="10">
    <source>
        <dbReference type="ARBA" id="ARBA00080411"/>
    </source>
</evidence>
<protein>
    <recommendedName>
        <fullName evidence="8">Chaperone protein HtpG</fullName>
    </recommendedName>
    <alternativeName>
        <fullName evidence="7">Chaperone protein htpG</fullName>
    </alternativeName>
    <alternativeName>
        <fullName evidence="9 10">Heat shock protein HtpG</fullName>
    </alternativeName>
</protein>
<reference evidence="12" key="2">
    <citation type="submission" date="2020-09" db="EMBL/GenBank/DDBJ databases">
        <authorList>
            <person name="Sun Q."/>
            <person name="Kim S."/>
        </authorList>
    </citation>
    <scope>NUCLEOTIDE SEQUENCE</scope>
    <source>
        <strain evidence="12">KCTC 12368</strain>
    </source>
</reference>
<evidence type="ECO:0000256" key="11">
    <source>
        <dbReference type="PIRSR" id="PIRSR002583-1"/>
    </source>
</evidence>
<dbReference type="Pfam" id="PF13589">
    <property type="entry name" value="HATPase_c_3"/>
    <property type="match status" value="1"/>
</dbReference>
<dbReference type="SUPFAM" id="SSF54211">
    <property type="entry name" value="Ribosomal protein S5 domain 2-like"/>
    <property type="match status" value="1"/>
</dbReference>
<dbReference type="Gene3D" id="3.30.565.10">
    <property type="entry name" value="Histidine kinase-like ATPase, C-terminal domain"/>
    <property type="match status" value="1"/>
</dbReference>
<dbReference type="Proteomes" id="UP000619457">
    <property type="component" value="Unassembled WGS sequence"/>
</dbReference>
<dbReference type="SUPFAM" id="SSF55874">
    <property type="entry name" value="ATPase domain of HSP90 chaperone/DNA topoisomerase II/histidine kinase"/>
    <property type="match status" value="1"/>
</dbReference>
<dbReference type="InterPro" id="IPR020568">
    <property type="entry name" value="Ribosomal_Su5_D2-typ_SF"/>
</dbReference>
<evidence type="ECO:0000256" key="1">
    <source>
        <dbReference type="ARBA" id="ARBA00008239"/>
    </source>
</evidence>
<feature type="binding site" evidence="11">
    <location>
        <position position="77"/>
    </location>
    <ligand>
        <name>ATP</name>
        <dbReference type="ChEBI" id="CHEBI:30616"/>
    </ligand>
</feature>
<dbReference type="RefSeq" id="WP_018472621.1">
    <property type="nucleotide sequence ID" value="NZ_BMWX01000002.1"/>
</dbReference>
<dbReference type="FunFam" id="3.30.230.80:FF:000008">
    <property type="entry name" value="Molecular chaperone HtpG"/>
    <property type="match status" value="1"/>
</dbReference>
<dbReference type="Gene3D" id="3.30.230.80">
    <property type="match status" value="1"/>
</dbReference>
<feature type="binding site" evidence="11">
    <location>
        <position position="32"/>
    </location>
    <ligand>
        <name>ATP</name>
        <dbReference type="ChEBI" id="CHEBI:30616"/>
    </ligand>
</feature>
<evidence type="ECO:0000256" key="6">
    <source>
        <dbReference type="ARBA" id="ARBA00023186"/>
    </source>
</evidence>
<organism evidence="12 13">
    <name type="scientific">Echinicola pacifica</name>
    <dbReference type="NCBI Taxonomy" id="346377"/>
    <lineage>
        <taxon>Bacteria</taxon>
        <taxon>Pseudomonadati</taxon>
        <taxon>Bacteroidota</taxon>
        <taxon>Cytophagia</taxon>
        <taxon>Cytophagales</taxon>
        <taxon>Cyclobacteriaceae</taxon>
        <taxon>Echinicola</taxon>
    </lineage>
</organism>
<keyword evidence="6" id="KW-0143">Chaperone</keyword>
<keyword evidence="5" id="KW-0346">Stress response</keyword>
<dbReference type="InterPro" id="IPR037196">
    <property type="entry name" value="HSP90_C"/>
</dbReference>
<dbReference type="Pfam" id="PF00183">
    <property type="entry name" value="HSP90"/>
    <property type="match status" value="1"/>
</dbReference>
<evidence type="ECO:0000256" key="4">
    <source>
        <dbReference type="ARBA" id="ARBA00022840"/>
    </source>
</evidence>
<evidence type="ECO:0000256" key="9">
    <source>
        <dbReference type="ARBA" id="ARBA00079544"/>
    </source>
</evidence>
<dbReference type="GO" id="GO:0051082">
    <property type="term" value="F:unfolded protein binding"/>
    <property type="evidence" value="ECO:0007669"/>
    <property type="project" value="InterPro"/>
</dbReference>
<feature type="binding site" evidence="11">
    <location>
        <position position="82"/>
    </location>
    <ligand>
        <name>ATP</name>
        <dbReference type="ChEBI" id="CHEBI:30616"/>
    </ligand>
</feature>
<accession>A0A918PSC0</accession>
<proteinExistence type="inferred from homology"/>
<dbReference type="CDD" id="cd16927">
    <property type="entry name" value="HATPase_Hsp90-like"/>
    <property type="match status" value="1"/>
</dbReference>
<dbReference type="EMBL" id="BMWX01000002">
    <property type="protein sequence ID" value="GGZ18741.1"/>
    <property type="molecule type" value="Genomic_DNA"/>
</dbReference>
<dbReference type="InterPro" id="IPR001404">
    <property type="entry name" value="Hsp90_fam"/>
</dbReference>
<dbReference type="InterPro" id="IPR020575">
    <property type="entry name" value="Hsp90_N"/>
</dbReference>
<dbReference type="Gene3D" id="1.20.120.790">
    <property type="entry name" value="Heat shock protein 90, C-terminal domain"/>
    <property type="match status" value="1"/>
</dbReference>
<dbReference type="PANTHER" id="PTHR11528">
    <property type="entry name" value="HEAT SHOCK PROTEIN 90 FAMILY MEMBER"/>
    <property type="match status" value="1"/>
</dbReference>
<dbReference type="InterPro" id="IPR036890">
    <property type="entry name" value="HATPase_C_sf"/>
</dbReference>
<dbReference type="NCBIfam" id="NF003555">
    <property type="entry name" value="PRK05218.1"/>
    <property type="match status" value="1"/>
</dbReference>
<dbReference type="FunFam" id="3.30.565.10:FF:000076">
    <property type="entry name" value="Molecular chaperone HtpG"/>
    <property type="match status" value="1"/>
</dbReference>
<name>A0A918PSC0_9BACT</name>
<feature type="binding site" evidence="11">
    <location>
        <begin position="97"/>
        <end position="98"/>
    </location>
    <ligand>
        <name>ATP</name>
        <dbReference type="ChEBI" id="CHEBI:30616"/>
    </ligand>
</feature>
<reference evidence="12" key="1">
    <citation type="journal article" date="2014" name="Int. J. Syst. Evol. Microbiol.">
        <title>Complete genome sequence of Corynebacterium casei LMG S-19264T (=DSM 44701T), isolated from a smear-ripened cheese.</title>
        <authorList>
            <consortium name="US DOE Joint Genome Institute (JGI-PGF)"/>
            <person name="Walter F."/>
            <person name="Albersmeier A."/>
            <person name="Kalinowski J."/>
            <person name="Ruckert C."/>
        </authorList>
    </citation>
    <scope>NUCLEOTIDE SEQUENCE</scope>
    <source>
        <strain evidence="12">KCTC 12368</strain>
    </source>
</reference>